<accession>A0A165GTK8</accession>
<keyword evidence="2" id="KW-1185">Reference proteome</keyword>
<feature type="non-terminal residue" evidence="1">
    <location>
        <position position="65"/>
    </location>
</feature>
<dbReference type="EMBL" id="KV423951">
    <property type="protein sequence ID" value="KZT58458.1"/>
    <property type="molecule type" value="Genomic_DNA"/>
</dbReference>
<sequence length="65" mass="7665">MFIACSSILWAFDLEWPVDEDRRELRCGPDDLVDNELGAHPRPFQDVRLKPRFEGLEFRMRVATT</sequence>
<dbReference type="Proteomes" id="UP000076842">
    <property type="component" value="Unassembled WGS sequence"/>
</dbReference>
<gene>
    <name evidence="1" type="ORF">CALCODRAFT_494967</name>
</gene>
<evidence type="ECO:0000313" key="2">
    <source>
        <dbReference type="Proteomes" id="UP000076842"/>
    </source>
</evidence>
<proteinExistence type="predicted"/>
<organism evidence="1 2">
    <name type="scientific">Calocera cornea HHB12733</name>
    <dbReference type="NCBI Taxonomy" id="1353952"/>
    <lineage>
        <taxon>Eukaryota</taxon>
        <taxon>Fungi</taxon>
        <taxon>Dikarya</taxon>
        <taxon>Basidiomycota</taxon>
        <taxon>Agaricomycotina</taxon>
        <taxon>Dacrymycetes</taxon>
        <taxon>Dacrymycetales</taxon>
        <taxon>Dacrymycetaceae</taxon>
        <taxon>Calocera</taxon>
    </lineage>
</organism>
<dbReference type="AlphaFoldDB" id="A0A165GTK8"/>
<dbReference type="InParanoid" id="A0A165GTK8"/>
<evidence type="ECO:0000313" key="1">
    <source>
        <dbReference type="EMBL" id="KZT58458.1"/>
    </source>
</evidence>
<dbReference type="OrthoDB" id="10403366at2759"/>
<reference evidence="1 2" key="1">
    <citation type="journal article" date="2016" name="Mol. Biol. Evol.">
        <title>Comparative Genomics of Early-Diverging Mushroom-Forming Fungi Provides Insights into the Origins of Lignocellulose Decay Capabilities.</title>
        <authorList>
            <person name="Nagy L.G."/>
            <person name="Riley R."/>
            <person name="Tritt A."/>
            <person name="Adam C."/>
            <person name="Daum C."/>
            <person name="Floudas D."/>
            <person name="Sun H."/>
            <person name="Yadav J.S."/>
            <person name="Pangilinan J."/>
            <person name="Larsson K.H."/>
            <person name="Matsuura K."/>
            <person name="Barry K."/>
            <person name="Labutti K."/>
            <person name="Kuo R."/>
            <person name="Ohm R.A."/>
            <person name="Bhattacharya S.S."/>
            <person name="Shirouzu T."/>
            <person name="Yoshinaga Y."/>
            <person name="Martin F.M."/>
            <person name="Grigoriev I.V."/>
            <person name="Hibbett D.S."/>
        </authorList>
    </citation>
    <scope>NUCLEOTIDE SEQUENCE [LARGE SCALE GENOMIC DNA]</scope>
    <source>
        <strain evidence="1 2">HHB12733</strain>
    </source>
</reference>
<name>A0A165GTK8_9BASI</name>
<protein>
    <submittedName>
        <fullName evidence="1">Uncharacterized protein</fullName>
    </submittedName>
</protein>